<protein>
    <submittedName>
        <fullName evidence="2">Uncharacterized protein</fullName>
    </submittedName>
</protein>
<dbReference type="Proteomes" id="UP000028073">
    <property type="component" value="Unassembled WGS sequence"/>
</dbReference>
<name>A0A081NG92_9GAMM</name>
<evidence type="ECO:0000313" key="3">
    <source>
        <dbReference type="Proteomes" id="UP000028073"/>
    </source>
</evidence>
<comment type="caution">
    <text evidence="2">The sequence shown here is derived from an EMBL/GenBank/DDBJ whole genome shotgun (WGS) entry which is preliminary data.</text>
</comment>
<feature type="chain" id="PRO_5001760788" evidence="1">
    <location>
        <begin position="21"/>
        <end position="169"/>
    </location>
</feature>
<dbReference type="EMBL" id="JOKH01000003">
    <property type="protein sequence ID" value="KEQ17465.1"/>
    <property type="molecule type" value="Genomic_DNA"/>
</dbReference>
<feature type="signal peptide" evidence="1">
    <location>
        <begin position="1"/>
        <end position="20"/>
    </location>
</feature>
<dbReference type="AlphaFoldDB" id="A0A081NG92"/>
<dbReference type="RefSeq" id="WP_034837757.1">
    <property type="nucleotide sequence ID" value="NZ_JOKH01000003.1"/>
</dbReference>
<accession>A0A081NG92</accession>
<organism evidence="2 3">
    <name type="scientific">Endozoicomonas numazuensis</name>
    <dbReference type="NCBI Taxonomy" id="1137799"/>
    <lineage>
        <taxon>Bacteria</taxon>
        <taxon>Pseudomonadati</taxon>
        <taxon>Pseudomonadota</taxon>
        <taxon>Gammaproteobacteria</taxon>
        <taxon>Oceanospirillales</taxon>
        <taxon>Endozoicomonadaceae</taxon>
        <taxon>Endozoicomonas</taxon>
    </lineage>
</organism>
<dbReference type="STRING" id="1137799.GZ78_16970"/>
<evidence type="ECO:0000313" key="2">
    <source>
        <dbReference type="EMBL" id="KEQ17465.1"/>
    </source>
</evidence>
<proteinExistence type="predicted"/>
<keyword evidence="1" id="KW-0732">Signal</keyword>
<reference evidence="2 3" key="1">
    <citation type="submission" date="2014-06" db="EMBL/GenBank/DDBJ databases">
        <title>Whole Genome Sequences of Three Symbiotic Endozoicomonas Bacteria.</title>
        <authorList>
            <person name="Neave M.J."/>
            <person name="Apprill A."/>
            <person name="Voolstra C.R."/>
        </authorList>
    </citation>
    <scope>NUCLEOTIDE SEQUENCE [LARGE SCALE GENOMIC DNA]</scope>
    <source>
        <strain evidence="2 3">DSM 25634</strain>
    </source>
</reference>
<evidence type="ECO:0000256" key="1">
    <source>
        <dbReference type="SAM" id="SignalP"/>
    </source>
</evidence>
<gene>
    <name evidence="2" type="ORF">GZ78_16970</name>
</gene>
<keyword evidence="3" id="KW-1185">Reference proteome</keyword>
<sequence length="169" mass="18841">MKKLLLTGCTVLFLSLTANAQHQISLEYDAYVLDAKDKLTDFIIRPASFDYVKIGTLTINIQYHGSMHTAQLSIGGDGLDTHHNFVVYAAIQNPLLHEQGRIYSFKPHPWKLIVLPWGTQLQPASTSFNQLQIVLLSSHFNSNKPINVGSAPELNIDNDLLKAVLDDND</sequence>